<dbReference type="SUPFAM" id="SSF53850">
    <property type="entry name" value="Periplasmic binding protein-like II"/>
    <property type="match status" value="1"/>
</dbReference>
<dbReference type="InterPro" id="IPR050811">
    <property type="entry name" value="Phosphate_ABC_transporter"/>
</dbReference>
<evidence type="ECO:0000256" key="3">
    <source>
        <dbReference type="ARBA" id="ARBA00022729"/>
    </source>
</evidence>
<keyword evidence="2 4" id="KW-0813">Transport</keyword>
<dbReference type="AlphaFoldDB" id="A0A1D8TSU3"/>
<dbReference type="Gene3D" id="3.40.190.10">
    <property type="entry name" value="Periplasmic binding protein-like II"/>
    <property type="match status" value="2"/>
</dbReference>
<evidence type="ECO:0000256" key="1">
    <source>
        <dbReference type="ARBA" id="ARBA00008725"/>
    </source>
</evidence>
<dbReference type="Proteomes" id="UP000177870">
    <property type="component" value="Chromosome"/>
</dbReference>
<dbReference type="CDD" id="cd13654">
    <property type="entry name" value="PBP2_phosphate_like_2"/>
    <property type="match status" value="1"/>
</dbReference>
<sequence length="330" mass="35328">MLSQKNNLFSIALITSLAVGITSCGGSTPTAQVKVDGSSTVFPISEAMAEEFQKANPGIQVTVGVSGTGGGFKKFCAGETDISNGSRPIKESEIELCKNGGIEYIELPIAFDGLSVVVNKDNNFASCLKTAELKKIWEPAAQGKINNWNQVRPGFPNQKLGLYGPGTDSGTYDYFMENIVGKKVGSRGDYTASEDDNLIVQGVSTDKGGLGFFGYAYYEENKDKLKLLQIDGGSGCVAPSTATIADGSYKPLSRPEFIYVKKEAATRPEVKAFVDYQLAAANSKLISEVGYVPMPEDIMMLVRKRFSDGTVGTVFANAPKGSKVKQLLEK</sequence>
<dbReference type="PROSITE" id="PS51257">
    <property type="entry name" value="PROKAR_LIPOPROTEIN"/>
    <property type="match status" value="1"/>
</dbReference>
<evidence type="ECO:0000313" key="7">
    <source>
        <dbReference type="Proteomes" id="UP000177870"/>
    </source>
</evidence>
<feature type="domain" description="PBP" evidence="5">
    <location>
        <begin position="28"/>
        <end position="277"/>
    </location>
</feature>
<dbReference type="PANTHER" id="PTHR30570:SF1">
    <property type="entry name" value="PHOSPHATE-BINDING PROTEIN PSTS"/>
    <property type="match status" value="1"/>
</dbReference>
<dbReference type="Pfam" id="PF12849">
    <property type="entry name" value="PBP_like_2"/>
    <property type="match status" value="1"/>
</dbReference>
<dbReference type="OrthoDB" id="9790048at2"/>
<dbReference type="FunFam" id="3.40.190.10:FF:000055">
    <property type="entry name" value="Phosphate ABC transporter, phosphate-binding protein"/>
    <property type="match status" value="1"/>
</dbReference>
<dbReference type="InterPro" id="IPR024370">
    <property type="entry name" value="PBP_domain"/>
</dbReference>
<dbReference type="KEGG" id="mpro:BJP34_15635"/>
<comment type="similarity">
    <text evidence="1 4">Belongs to the PstS family.</text>
</comment>
<dbReference type="NCBIfam" id="TIGR02136">
    <property type="entry name" value="ptsS_2"/>
    <property type="match status" value="1"/>
</dbReference>
<dbReference type="STRING" id="1458985.BJP34_15635"/>
<dbReference type="GO" id="GO:0006817">
    <property type="term" value="P:phosphate ion transport"/>
    <property type="evidence" value="ECO:0007669"/>
    <property type="project" value="UniProtKB-UniRule"/>
</dbReference>
<evidence type="ECO:0000259" key="5">
    <source>
        <dbReference type="Pfam" id="PF12849"/>
    </source>
</evidence>
<comment type="function">
    <text evidence="4">Involved in the system for phosphate transport across the cytoplasmic membrane.</text>
</comment>
<reference evidence="7" key="1">
    <citation type="submission" date="2016-10" db="EMBL/GenBank/DDBJ databases">
        <title>Comparative genomics uncovers the prolific and rare metabolic potential of the cyanobacterial genus Moorea.</title>
        <authorList>
            <person name="Leao T."/>
            <person name="Castelao G."/>
            <person name="Korobeynikov A."/>
            <person name="Monroe E.A."/>
            <person name="Podell S."/>
            <person name="Glukhov E."/>
            <person name="Allen E."/>
            <person name="Gerwick W.H."/>
            <person name="Gerwick L."/>
        </authorList>
    </citation>
    <scope>NUCLEOTIDE SEQUENCE [LARGE SCALE GENOMIC DNA]</scope>
    <source>
        <strain evidence="7">PAL-8-15-08-1</strain>
    </source>
</reference>
<organism evidence="6 7">
    <name type="scientific">Moorena producens PAL-8-15-08-1</name>
    <dbReference type="NCBI Taxonomy" id="1458985"/>
    <lineage>
        <taxon>Bacteria</taxon>
        <taxon>Bacillati</taxon>
        <taxon>Cyanobacteriota</taxon>
        <taxon>Cyanophyceae</taxon>
        <taxon>Coleofasciculales</taxon>
        <taxon>Coleofasciculaceae</taxon>
        <taxon>Moorena</taxon>
    </lineage>
</organism>
<keyword evidence="3" id="KW-0732">Signal</keyword>
<dbReference type="GO" id="GO:0042301">
    <property type="term" value="F:phosphate ion binding"/>
    <property type="evidence" value="ECO:0007669"/>
    <property type="project" value="UniProtKB-UniRule"/>
</dbReference>
<protein>
    <recommendedName>
        <fullName evidence="4">Phosphate-binding protein</fullName>
    </recommendedName>
</protein>
<evidence type="ECO:0000313" key="6">
    <source>
        <dbReference type="EMBL" id="AOX00687.1"/>
    </source>
</evidence>
<evidence type="ECO:0000256" key="2">
    <source>
        <dbReference type="ARBA" id="ARBA00022448"/>
    </source>
</evidence>
<keyword evidence="4" id="KW-0592">Phosphate transport</keyword>
<proteinExistence type="inferred from homology"/>
<accession>A0A1D8TSU3</accession>
<dbReference type="InterPro" id="IPR011862">
    <property type="entry name" value="Phos-bd"/>
</dbReference>
<name>A0A1D8TSU3_9CYAN</name>
<gene>
    <name evidence="6" type="ORF">BJP34_15635</name>
</gene>
<dbReference type="PANTHER" id="PTHR30570">
    <property type="entry name" value="PERIPLASMIC PHOSPHATE BINDING COMPONENT OF PHOSPHATE ABC TRANSPORTER"/>
    <property type="match status" value="1"/>
</dbReference>
<evidence type="ECO:0000256" key="4">
    <source>
        <dbReference type="RuleBase" id="RU367119"/>
    </source>
</evidence>
<dbReference type="EMBL" id="CP017599">
    <property type="protein sequence ID" value="AOX00687.1"/>
    <property type="molecule type" value="Genomic_DNA"/>
</dbReference>